<name>H2XKU9_CIOIN</name>
<dbReference type="Proteomes" id="UP000008144">
    <property type="component" value="Chromosome 1"/>
</dbReference>
<dbReference type="GO" id="GO:0046983">
    <property type="term" value="F:protein dimerization activity"/>
    <property type="evidence" value="ECO:0007669"/>
    <property type="project" value="InterPro"/>
</dbReference>
<reference evidence="2" key="2">
    <citation type="journal article" date="2008" name="Genome Biol.">
        <title>Improved genome assembly and evidence-based global gene model set for the chordate Ciona intestinalis: new insight into intron and operon populations.</title>
        <authorList>
            <person name="Satou Y."/>
            <person name="Mineta K."/>
            <person name="Ogasawara M."/>
            <person name="Sasakura Y."/>
            <person name="Shoguchi E."/>
            <person name="Ueno K."/>
            <person name="Yamada L."/>
            <person name="Matsumoto J."/>
            <person name="Wasserscheid J."/>
            <person name="Dewar K."/>
            <person name="Wiley G.B."/>
            <person name="Macmil S.L."/>
            <person name="Roe B.A."/>
            <person name="Zeller R.W."/>
            <person name="Hastings K.E."/>
            <person name="Lemaire P."/>
            <person name="Lindquist E."/>
            <person name="Endo T."/>
            <person name="Hotta K."/>
            <person name="Inaba K."/>
        </authorList>
    </citation>
    <scope>NUCLEOTIDE SEQUENCE [LARGE SCALE GENOMIC DNA]</scope>
    <source>
        <strain evidence="2">wild type</strain>
    </source>
</reference>
<dbReference type="GO" id="GO:0005634">
    <property type="term" value="C:nucleus"/>
    <property type="evidence" value="ECO:0000318"/>
    <property type="project" value="GO_Central"/>
</dbReference>
<evidence type="ECO:0000313" key="3">
    <source>
        <dbReference type="Proteomes" id="UP000008144"/>
    </source>
</evidence>
<organism evidence="2 3">
    <name type="scientific">Ciona intestinalis</name>
    <name type="common">Transparent sea squirt</name>
    <name type="synonym">Ascidia intestinalis</name>
    <dbReference type="NCBI Taxonomy" id="7719"/>
    <lineage>
        <taxon>Eukaryota</taxon>
        <taxon>Metazoa</taxon>
        <taxon>Chordata</taxon>
        <taxon>Tunicata</taxon>
        <taxon>Ascidiacea</taxon>
        <taxon>Phlebobranchia</taxon>
        <taxon>Cionidae</taxon>
        <taxon>Ciona</taxon>
    </lineage>
</organism>
<dbReference type="InParanoid" id="H2XKU9"/>
<dbReference type="SUPFAM" id="SSF47459">
    <property type="entry name" value="HLH, helix-loop-helix DNA-binding domain"/>
    <property type="match status" value="1"/>
</dbReference>
<accession>H2XKU9</accession>
<dbReference type="GO" id="GO:0003714">
    <property type="term" value="F:transcription corepressor activity"/>
    <property type="evidence" value="ECO:0000318"/>
    <property type="project" value="GO_Central"/>
</dbReference>
<evidence type="ECO:0000256" key="1">
    <source>
        <dbReference type="SAM" id="MobiDB-lite"/>
    </source>
</evidence>
<accession>A0A1W2WPK9</accession>
<dbReference type="GeneTree" id="ENSGT00730000113259"/>
<dbReference type="OrthoDB" id="690068at2759"/>
<dbReference type="Ensembl" id="ENSCINT00000033438.1">
    <property type="protein sequence ID" value="ENSCINP00000030281.1"/>
    <property type="gene ID" value="ENSCING00000023973.1"/>
</dbReference>
<dbReference type="AlphaFoldDB" id="H2XKU9"/>
<dbReference type="OMA" id="HEFRFSK"/>
<dbReference type="GO" id="GO:0030182">
    <property type="term" value="P:neuron differentiation"/>
    <property type="evidence" value="ECO:0000318"/>
    <property type="project" value="GO_Central"/>
</dbReference>
<dbReference type="InterPro" id="IPR036638">
    <property type="entry name" value="HLH_DNA-bd_sf"/>
</dbReference>
<dbReference type="EMBL" id="EAAA01000196">
    <property type="status" value="NOT_ANNOTATED_CDS"/>
    <property type="molecule type" value="Genomic_DNA"/>
</dbReference>
<dbReference type="RefSeq" id="XP_002131485.1">
    <property type="nucleotide sequence ID" value="XM_002131449.5"/>
</dbReference>
<dbReference type="Gene3D" id="4.10.280.10">
    <property type="entry name" value="Helix-loop-helix DNA-binding domain"/>
    <property type="match status" value="1"/>
</dbReference>
<dbReference type="GeneID" id="100176581"/>
<protein>
    <submittedName>
        <fullName evidence="2">Uncharacterized LOC100176581</fullName>
    </submittedName>
</protein>
<reference evidence="2" key="3">
    <citation type="submission" date="2025-08" db="UniProtKB">
        <authorList>
            <consortium name="Ensembl"/>
        </authorList>
    </citation>
    <scope>IDENTIFICATION</scope>
</reference>
<dbReference type="GO" id="GO:0000122">
    <property type="term" value="P:negative regulation of transcription by RNA polymerase II"/>
    <property type="evidence" value="ECO:0000318"/>
    <property type="project" value="GO_Central"/>
</dbReference>
<sequence length="104" mass="11959">MVKGPKPSHVTSCRFSPHQRPVEKLRKKSQNLHENKTSEKEELMKLYQQLSNIIPSCRNKCTSSVDIVVSAVDYIRELHSLLENTNVESSHEFRFSKLNVAFSS</sequence>
<feature type="region of interest" description="Disordered" evidence="1">
    <location>
        <begin position="1"/>
        <end position="37"/>
    </location>
</feature>
<gene>
    <name evidence="2" type="primary">LOC100176581</name>
</gene>
<reference evidence="3" key="1">
    <citation type="journal article" date="2002" name="Science">
        <title>The draft genome of Ciona intestinalis: insights into chordate and vertebrate origins.</title>
        <authorList>
            <person name="Dehal P."/>
            <person name="Satou Y."/>
            <person name="Campbell R.K."/>
            <person name="Chapman J."/>
            <person name="Degnan B."/>
            <person name="De Tomaso A."/>
            <person name="Davidson B."/>
            <person name="Di Gregorio A."/>
            <person name="Gelpke M."/>
            <person name="Goodstein D.M."/>
            <person name="Harafuji N."/>
            <person name="Hastings K.E."/>
            <person name="Ho I."/>
            <person name="Hotta K."/>
            <person name="Huang W."/>
            <person name="Kawashima T."/>
            <person name="Lemaire P."/>
            <person name="Martinez D."/>
            <person name="Meinertzhagen I.A."/>
            <person name="Necula S."/>
            <person name="Nonaka M."/>
            <person name="Putnam N."/>
            <person name="Rash S."/>
            <person name="Saiga H."/>
            <person name="Satake M."/>
            <person name="Terry A."/>
            <person name="Yamada L."/>
            <person name="Wang H.G."/>
            <person name="Awazu S."/>
            <person name="Azumi K."/>
            <person name="Boore J."/>
            <person name="Branno M."/>
            <person name="Chin-Bow S."/>
            <person name="DeSantis R."/>
            <person name="Doyle S."/>
            <person name="Francino P."/>
            <person name="Keys D.N."/>
            <person name="Haga S."/>
            <person name="Hayashi H."/>
            <person name="Hino K."/>
            <person name="Imai K.S."/>
            <person name="Inaba K."/>
            <person name="Kano S."/>
            <person name="Kobayashi K."/>
            <person name="Kobayashi M."/>
            <person name="Lee B.I."/>
            <person name="Makabe K.W."/>
            <person name="Manohar C."/>
            <person name="Matassi G."/>
            <person name="Medina M."/>
            <person name="Mochizuki Y."/>
            <person name="Mount S."/>
            <person name="Morishita T."/>
            <person name="Miura S."/>
            <person name="Nakayama A."/>
            <person name="Nishizaka S."/>
            <person name="Nomoto H."/>
            <person name="Ohta F."/>
            <person name="Oishi K."/>
            <person name="Rigoutsos I."/>
            <person name="Sano M."/>
            <person name="Sasaki A."/>
            <person name="Sasakura Y."/>
            <person name="Shoguchi E."/>
            <person name="Shin-i T."/>
            <person name="Spagnuolo A."/>
            <person name="Stainier D."/>
            <person name="Suzuki M.M."/>
            <person name="Tassy O."/>
            <person name="Takatori N."/>
            <person name="Tokuoka M."/>
            <person name="Yagi K."/>
            <person name="Yoshizaki F."/>
            <person name="Wada S."/>
            <person name="Zhang C."/>
            <person name="Hyatt P.D."/>
            <person name="Larimer F."/>
            <person name="Detter C."/>
            <person name="Doggett N."/>
            <person name="Glavina T."/>
            <person name="Hawkins T."/>
            <person name="Richardson P."/>
            <person name="Lucas S."/>
            <person name="Kohara Y."/>
            <person name="Levine M."/>
            <person name="Satoh N."/>
            <person name="Rokhsar D.S."/>
        </authorList>
    </citation>
    <scope>NUCLEOTIDE SEQUENCE [LARGE SCALE GENOMIC DNA]</scope>
</reference>
<reference evidence="2" key="4">
    <citation type="submission" date="2025-09" db="UniProtKB">
        <authorList>
            <consortium name="Ensembl"/>
        </authorList>
    </citation>
    <scope>IDENTIFICATION</scope>
</reference>
<dbReference type="HOGENOM" id="CLU_2249113_0_0_1"/>
<evidence type="ECO:0000313" key="2">
    <source>
        <dbReference type="Ensembl" id="ENSCINP00000030281.1"/>
    </source>
</evidence>
<proteinExistence type="predicted"/>
<dbReference type="KEGG" id="cin:100176581"/>
<keyword evidence="3" id="KW-1185">Reference proteome</keyword>